<evidence type="ECO:0000256" key="2">
    <source>
        <dbReference type="ARBA" id="ARBA00023125"/>
    </source>
</evidence>
<dbReference type="Gene3D" id="3.30.450.40">
    <property type="match status" value="1"/>
</dbReference>
<dbReference type="InterPro" id="IPR036388">
    <property type="entry name" value="WH-like_DNA-bd_sf"/>
</dbReference>
<dbReference type="Pfam" id="PF09339">
    <property type="entry name" value="HTH_IclR"/>
    <property type="match status" value="1"/>
</dbReference>
<sequence>MTKKHQRVVYHCRLNVAMAKQIPMSVKKKDKSSRGKNRYLINSIAKALNILDLFDFGKEQLSASHIATELNLNRSSIYPILCTLREFGYLQKNKLSKKYRLGLKFIEKGEVVIGHLEVAKIAESYLYELAHSLGESVYLAVLEKMDVIHIVCKHPIPQTFPHLMVNSPIGTRAPAHCTALGKVLLASLAQKKLDELLGQTELNLLTENTITDKKMLKEHLARVYKQGFAIDNEEFVAGGVCVAAPVINHTGEVIAAISVFAPAARVSPERLKELTKKIKCTADRISHDLGVADN</sequence>
<dbReference type="PROSITE" id="PS51078">
    <property type="entry name" value="ICLR_ED"/>
    <property type="match status" value="1"/>
</dbReference>
<evidence type="ECO:0000259" key="5">
    <source>
        <dbReference type="PROSITE" id="PS51078"/>
    </source>
</evidence>
<organism evidence="6 7">
    <name type="scientific">Aerophobetes bacterium</name>
    <dbReference type="NCBI Taxonomy" id="2030807"/>
    <lineage>
        <taxon>Bacteria</taxon>
        <taxon>Candidatus Aerophobota</taxon>
    </lineage>
</organism>
<gene>
    <name evidence="6" type="ORF">E3J48_03540</name>
</gene>
<dbReference type="GO" id="GO:0003677">
    <property type="term" value="F:DNA binding"/>
    <property type="evidence" value="ECO:0007669"/>
    <property type="project" value="UniProtKB-KW"/>
</dbReference>
<dbReference type="SUPFAM" id="SSF46785">
    <property type="entry name" value="Winged helix' DNA-binding domain"/>
    <property type="match status" value="1"/>
</dbReference>
<keyword evidence="1" id="KW-0805">Transcription regulation</keyword>
<dbReference type="EMBL" id="SOIZ01000149">
    <property type="protein sequence ID" value="TET62900.1"/>
    <property type="molecule type" value="Genomic_DNA"/>
</dbReference>
<comment type="caution">
    <text evidence="6">The sequence shown here is derived from an EMBL/GenBank/DDBJ whole genome shotgun (WGS) entry which is preliminary data.</text>
</comment>
<dbReference type="PANTHER" id="PTHR30136:SF35">
    <property type="entry name" value="HTH-TYPE TRANSCRIPTIONAL REGULATOR RV1719"/>
    <property type="match status" value="1"/>
</dbReference>
<evidence type="ECO:0000313" key="6">
    <source>
        <dbReference type="EMBL" id="TET62900.1"/>
    </source>
</evidence>
<dbReference type="InterPro" id="IPR005471">
    <property type="entry name" value="Tscrpt_reg_IclR_N"/>
</dbReference>
<dbReference type="InterPro" id="IPR050707">
    <property type="entry name" value="HTH_MetabolicPath_Reg"/>
</dbReference>
<dbReference type="Pfam" id="PF01614">
    <property type="entry name" value="IclR_C"/>
    <property type="match status" value="1"/>
</dbReference>
<dbReference type="GO" id="GO:0003700">
    <property type="term" value="F:DNA-binding transcription factor activity"/>
    <property type="evidence" value="ECO:0007669"/>
    <property type="project" value="TreeGrafter"/>
</dbReference>
<proteinExistence type="predicted"/>
<dbReference type="PANTHER" id="PTHR30136">
    <property type="entry name" value="HELIX-TURN-HELIX TRANSCRIPTIONAL REGULATOR, ICLR FAMILY"/>
    <property type="match status" value="1"/>
</dbReference>
<dbReference type="PROSITE" id="PS51077">
    <property type="entry name" value="HTH_ICLR"/>
    <property type="match status" value="1"/>
</dbReference>
<dbReference type="InterPro" id="IPR014757">
    <property type="entry name" value="Tscrpt_reg_IclR_C"/>
</dbReference>
<feature type="domain" description="IclR-ED" evidence="5">
    <location>
        <begin position="104"/>
        <end position="291"/>
    </location>
</feature>
<evidence type="ECO:0000256" key="1">
    <source>
        <dbReference type="ARBA" id="ARBA00023015"/>
    </source>
</evidence>
<dbReference type="InterPro" id="IPR036390">
    <property type="entry name" value="WH_DNA-bd_sf"/>
</dbReference>
<evidence type="ECO:0000313" key="7">
    <source>
        <dbReference type="Proteomes" id="UP000319130"/>
    </source>
</evidence>
<dbReference type="SMART" id="SM00346">
    <property type="entry name" value="HTH_ICLR"/>
    <property type="match status" value="1"/>
</dbReference>
<dbReference type="SUPFAM" id="SSF55781">
    <property type="entry name" value="GAF domain-like"/>
    <property type="match status" value="1"/>
</dbReference>
<evidence type="ECO:0000259" key="4">
    <source>
        <dbReference type="PROSITE" id="PS51077"/>
    </source>
</evidence>
<keyword evidence="2" id="KW-0238">DNA-binding</keyword>
<dbReference type="AlphaFoldDB" id="A0A523W7D4"/>
<accession>A0A523W7D4</accession>
<dbReference type="Proteomes" id="UP000319130">
    <property type="component" value="Unassembled WGS sequence"/>
</dbReference>
<dbReference type="InterPro" id="IPR029016">
    <property type="entry name" value="GAF-like_dom_sf"/>
</dbReference>
<keyword evidence="3" id="KW-0804">Transcription</keyword>
<protein>
    <submittedName>
        <fullName evidence="6">IclR family transcriptional regulator</fullName>
    </submittedName>
</protein>
<reference evidence="6 7" key="1">
    <citation type="submission" date="2019-03" db="EMBL/GenBank/DDBJ databases">
        <title>Metabolic potential of uncultured bacteria and archaea associated with petroleum seepage in deep-sea sediments.</title>
        <authorList>
            <person name="Dong X."/>
            <person name="Hubert C."/>
        </authorList>
    </citation>
    <scope>NUCLEOTIDE SEQUENCE [LARGE SCALE GENOMIC DNA]</scope>
    <source>
        <strain evidence="6">E29_bin52</strain>
    </source>
</reference>
<name>A0A523W7D4_UNCAE</name>
<feature type="domain" description="HTH iclR-type" evidence="4">
    <location>
        <begin position="41"/>
        <end position="103"/>
    </location>
</feature>
<evidence type="ECO:0000256" key="3">
    <source>
        <dbReference type="ARBA" id="ARBA00023163"/>
    </source>
</evidence>
<dbReference type="Gene3D" id="1.10.10.10">
    <property type="entry name" value="Winged helix-like DNA-binding domain superfamily/Winged helix DNA-binding domain"/>
    <property type="match status" value="1"/>
</dbReference>
<dbReference type="GO" id="GO:0045892">
    <property type="term" value="P:negative regulation of DNA-templated transcription"/>
    <property type="evidence" value="ECO:0007669"/>
    <property type="project" value="TreeGrafter"/>
</dbReference>